<feature type="transmembrane region" description="Helical" evidence="7">
    <location>
        <begin position="400"/>
        <end position="421"/>
    </location>
</feature>
<dbReference type="InterPro" id="IPR004681">
    <property type="entry name" value="TRAP_DctM"/>
</dbReference>
<comment type="subcellular location">
    <subcellularLocation>
        <location evidence="1 7">Cell inner membrane</location>
        <topology evidence="1 7">Multi-pass membrane protein</topology>
    </subcellularLocation>
</comment>
<proteinExistence type="inferred from homology"/>
<feature type="transmembrane region" description="Helical" evidence="7">
    <location>
        <begin position="51"/>
        <end position="72"/>
    </location>
</feature>
<evidence type="ECO:0000313" key="10">
    <source>
        <dbReference type="Proteomes" id="UP000325289"/>
    </source>
</evidence>
<feature type="domain" description="TRAP C4-dicarboxylate transport system permease DctM subunit" evidence="8">
    <location>
        <begin position="10"/>
        <end position="417"/>
    </location>
</feature>
<feature type="transmembrane region" description="Helical" evidence="7">
    <location>
        <begin position="314"/>
        <end position="337"/>
    </location>
</feature>
<feature type="transmembrane region" description="Helical" evidence="7">
    <location>
        <begin position="272"/>
        <end position="294"/>
    </location>
</feature>
<feature type="transmembrane region" description="Helical" evidence="7">
    <location>
        <begin position="242"/>
        <end position="260"/>
    </location>
</feature>
<dbReference type="NCBIfam" id="TIGR00786">
    <property type="entry name" value="dctM"/>
    <property type="match status" value="1"/>
</dbReference>
<evidence type="ECO:0000256" key="6">
    <source>
        <dbReference type="ARBA" id="ARBA00023136"/>
    </source>
</evidence>
<accession>A0A1I1WRJ0</accession>
<dbReference type="PANTHER" id="PTHR33362">
    <property type="entry name" value="SIALIC ACID TRAP TRANSPORTER PERMEASE PROTEIN SIAT-RELATED"/>
    <property type="match status" value="1"/>
</dbReference>
<dbReference type="EMBL" id="FOMS01000005">
    <property type="protein sequence ID" value="SFD97814.1"/>
    <property type="molecule type" value="Genomic_DNA"/>
</dbReference>
<organism evidence="9 10">
    <name type="scientific">Roseivivax sediminis</name>
    <dbReference type="NCBI Taxonomy" id="936889"/>
    <lineage>
        <taxon>Bacteria</taxon>
        <taxon>Pseudomonadati</taxon>
        <taxon>Pseudomonadota</taxon>
        <taxon>Alphaproteobacteria</taxon>
        <taxon>Rhodobacterales</taxon>
        <taxon>Roseobacteraceae</taxon>
        <taxon>Roseivivax</taxon>
    </lineage>
</organism>
<gene>
    <name evidence="9" type="ORF">SAMN04515678_10564</name>
</gene>
<reference evidence="9 10" key="1">
    <citation type="submission" date="2016-10" db="EMBL/GenBank/DDBJ databases">
        <authorList>
            <person name="Varghese N."/>
            <person name="Submissions S."/>
        </authorList>
    </citation>
    <scope>NUCLEOTIDE SEQUENCE [LARGE SCALE GENOMIC DNA]</scope>
    <source>
        <strain evidence="10">YIM D21,KCTC 23444,ACCC 10710</strain>
    </source>
</reference>
<dbReference type="PANTHER" id="PTHR33362:SF3">
    <property type="entry name" value="SIALIC ACID TRAP TRANSPORTER PERMEASE PROTEIN SIAT"/>
    <property type="match status" value="1"/>
</dbReference>
<evidence type="ECO:0000259" key="8">
    <source>
        <dbReference type="Pfam" id="PF06808"/>
    </source>
</evidence>
<keyword evidence="7" id="KW-0813">Transport</keyword>
<keyword evidence="3 7" id="KW-0997">Cell inner membrane</keyword>
<keyword evidence="5 7" id="KW-1133">Transmembrane helix</keyword>
<keyword evidence="4 7" id="KW-0812">Transmembrane</keyword>
<dbReference type="AlphaFoldDB" id="A0A1I1WRJ0"/>
<evidence type="ECO:0000256" key="4">
    <source>
        <dbReference type="ARBA" id="ARBA00022692"/>
    </source>
</evidence>
<name>A0A1I1WRJ0_9RHOB</name>
<feature type="transmembrane region" description="Helical" evidence="7">
    <location>
        <begin position="216"/>
        <end position="236"/>
    </location>
</feature>
<feature type="transmembrane region" description="Helical" evidence="7">
    <location>
        <begin position="171"/>
        <end position="195"/>
    </location>
</feature>
<dbReference type="GO" id="GO:0005886">
    <property type="term" value="C:plasma membrane"/>
    <property type="evidence" value="ECO:0007669"/>
    <property type="project" value="UniProtKB-SubCell"/>
</dbReference>
<evidence type="ECO:0000256" key="7">
    <source>
        <dbReference type="RuleBase" id="RU369079"/>
    </source>
</evidence>
<comment type="caution">
    <text evidence="7">Lacks conserved residue(s) required for the propagation of feature annotation.</text>
</comment>
<dbReference type="InterPro" id="IPR010656">
    <property type="entry name" value="DctM"/>
</dbReference>
<dbReference type="Pfam" id="PF06808">
    <property type="entry name" value="DctM"/>
    <property type="match status" value="1"/>
</dbReference>
<keyword evidence="6 7" id="KW-0472">Membrane</keyword>
<dbReference type="Proteomes" id="UP000325289">
    <property type="component" value="Unassembled WGS sequence"/>
</dbReference>
<evidence type="ECO:0000256" key="1">
    <source>
        <dbReference type="ARBA" id="ARBA00004429"/>
    </source>
</evidence>
<feature type="transmembrane region" description="Helical" evidence="7">
    <location>
        <begin position="358"/>
        <end position="380"/>
    </location>
</feature>
<keyword evidence="2" id="KW-1003">Cell membrane</keyword>
<protein>
    <recommendedName>
        <fullName evidence="7">TRAP transporter large permease protein</fullName>
    </recommendedName>
</protein>
<comment type="similarity">
    <text evidence="7">Belongs to the TRAP transporter large permease family.</text>
</comment>
<evidence type="ECO:0000256" key="2">
    <source>
        <dbReference type="ARBA" id="ARBA00022475"/>
    </source>
</evidence>
<comment type="subunit">
    <text evidence="7">The complex comprises the extracytoplasmic solute receptor protein and the two transmembrane proteins.</text>
</comment>
<feature type="transmembrane region" description="Helical" evidence="7">
    <location>
        <begin position="131"/>
        <end position="151"/>
    </location>
</feature>
<sequence>MMGLALWTIATLCVLALAGFPIIVALASSVMFFLTFSGGWMLAMPQQTLTGLSDAILVTLPLFILAGGIMNAGGIADRLFAFAGALLGWMRGGLAHVNVGVSLMFGGMIGTSVADLAGSGSVVIPKMKAAGYPGPFAAALTATTSGVGVLVPPSSPMILYSAVTGTSLGALFLAGAVPGLLMALVLMGTVAILARKHGWKPAQGFTWGELLRTGRAAVLPMGMPALILGGLVFGLFTPSEAGAFAVAYALFLSMAVYRSLDLKGLYRVAVDAAILTGEVLMVVGLSTALGWALSQARVPVALADLMTVLFPFEAVFLQVLALLLLALIAGMILDPLIPMIMPVLLPSLMALDVDLVHFGVLMVVTVAIGQVTPPVALALLVAARIGQEEVVAVTKANMPFLATLIGFLLLLVLVPSISLWLPGLLQR</sequence>
<feature type="transmembrane region" description="Helical" evidence="7">
    <location>
        <begin position="103"/>
        <end position="124"/>
    </location>
</feature>
<evidence type="ECO:0000256" key="3">
    <source>
        <dbReference type="ARBA" id="ARBA00022519"/>
    </source>
</evidence>
<comment type="function">
    <text evidence="7">Part of the tripartite ATP-independent periplasmic (TRAP) transport system.</text>
</comment>
<keyword evidence="10" id="KW-1185">Reference proteome</keyword>
<evidence type="ECO:0000313" key="9">
    <source>
        <dbReference type="EMBL" id="SFD97814.1"/>
    </source>
</evidence>
<dbReference type="RefSeq" id="WP_223163025.1">
    <property type="nucleotide sequence ID" value="NZ_FOMS01000005.1"/>
</dbReference>
<evidence type="ECO:0000256" key="5">
    <source>
        <dbReference type="ARBA" id="ARBA00022989"/>
    </source>
</evidence>
<dbReference type="PIRSF" id="PIRSF006066">
    <property type="entry name" value="HI0050"/>
    <property type="match status" value="1"/>
</dbReference>
<dbReference type="GO" id="GO:0022857">
    <property type="term" value="F:transmembrane transporter activity"/>
    <property type="evidence" value="ECO:0007669"/>
    <property type="project" value="UniProtKB-UniRule"/>
</dbReference>